<keyword evidence="7" id="KW-1185">Reference proteome</keyword>
<dbReference type="InterPro" id="IPR050204">
    <property type="entry name" value="AraC_XylS_family_regulators"/>
</dbReference>
<dbReference type="PANTHER" id="PTHR46796:SF15">
    <property type="entry name" value="BLL1074 PROTEIN"/>
    <property type="match status" value="1"/>
</dbReference>
<evidence type="ECO:0000313" key="6">
    <source>
        <dbReference type="EMBL" id="GAA1385559.1"/>
    </source>
</evidence>
<evidence type="ECO:0000256" key="1">
    <source>
        <dbReference type="ARBA" id="ARBA00023015"/>
    </source>
</evidence>
<feature type="compositionally biased region" description="Polar residues" evidence="4">
    <location>
        <begin position="1"/>
        <end position="10"/>
    </location>
</feature>
<dbReference type="Gene3D" id="1.10.10.60">
    <property type="entry name" value="Homeodomain-like"/>
    <property type="match status" value="1"/>
</dbReference>
<evidence type="ECO:0000256" key="4">
    <source>
        <dbReference type="SAM" id="MobiDB-lite"/>
    </source>
</evidence>
<protein>
    <recommendedName>
        <fullName evidence="5">HTH araC/xylS-type domain-containing protein</fullName>
    </recommendedName>
</protein>
<feature type="region of interest" description="Disordered" evidence="4">
    <location>
        <begin position="1"/>
        <end position="20"/>
    </location>
</feature>
<dbReference type="SUPFAM" id="SSF46689">
    <property type="entry name" value="Homeodomain-like"/>
    <property type="match status" value="1"/>
</dbReference>
<sequence>MTGPNITVMTPSPPDRPRIGHAPPAPALRAFVERYWWCEGGAGALPRLLPGTGAELWTHWAGGVVPRAADTAADTAGGTGAPTPLPAAHLVCLRRAAWRLERRAGASGFLAVRFRAGALRHLVPFGLDELADRVVAAEDLWGASGRRLVEQVRAAGGPAQRLALMDSFLTGRLAEHHRPEPWLEAAVGRVYRRPNGLRIDRLAASTGVGTRRLQRAFPAAVGARPKEFQRLARFQRLTRRLLLEDQRDYLPAALAAGYYDQAHFVHEFRRLTGERPTALLGRGLSHFSYPPLTLGGDAARELPRRTETP</sequence>
<dbReference type="Proteomes" id="UP001499863">
    <property type="component" value="Unassembled WGS sequence"/>
</dbReference>
<proteinExistence type="predicted"/>
<dbReference type="InterPro" id="IPR018060">
    <property type="entry name" value="HTH_AraC"/>
</dbReference>
<evidence type="ECO:0000256" key="2">
    <source>
        <dbReference type="ARBA" id="ARBA00023125"/>
    </source>
</evidence>
<evidence type="ECO:0000259" key="5">
    <source>
        <dbReference type="PROSITE" id="PS01124"/>
    </source>
</evidence>
<keyword evidence="3" id="KW-0804">Transcription</keyword>
<name>A0ABN1XNF8_9ACTN</name>
<dbReference type="InterPro" id="IPR009057">
    <property type="entry name" value="Homeodomain-like_sf"/>
</dbReference>
<reference evidence="6 7" key="1">
    <citation type="journal article" date="2019" name="Int. J. Syst. Evol. Microbiol.">
        <title>The Global Catalogue of Microorganisms (GCM) 10K type strain sequencing project: providing services to taxonomists for standard genome sequencing and annotation.</title>
        <authorList>
            <consortium name="The Broad Institute Genomics Platform"/>
            <consortium name="The Broad Institute Genome Sequencing Center for Infectious Disease"/>
            <person name="Wu L."/>
            <person name="Ma J."/>
        </authorList>
    </citation>
    <scope>NUCLEOTIDE SEQUENCE [LARGE SCALE GENOMIC DNA]</scope>
    <source>
        <strain evidence="6 7">JCM 12393</strain>
    </source>
</reference>
<comment type="caution">
    <text evidence="6">The sequence shown here is derived from an EMBL/GenBank/DDBJ whole genome shotgun (WGS) entry which is preliminary data.</text>
</comment>
<accession>A0ABN1XNF8</accession>
<dbReference type="PROSITE" id="PS01124">
    <property type="entry name" value="HTH_ARAC_FAMILY_2"/>
    <property type="match status" value="1"/>
</dbReference>
<dbReference type="PANTHER" id="PTHR46796">
    <property type="entry name" value="HTH-TYPE TRANSCRIPTIONAL ACTIVATOR RHAS-RELATED"/>
    <property type="match status" value="1"/>
</dbReference>
<dbReference type="Pfam" id="PF12833">
    <property type="entry name" value="HTH_18"/>
    <property type="match status" value="1"/>
</dbReference>
<organism evidence="6 7">
    <name type="scientific">Kitasatospora putterlickiae</name>
    <dbReference type="NCBI Taxonomy" id="221725"/>
    <lineage>
        <taxon>Bacteria</taxon>
        <taxon>Bacillati</taxon>
        <taxon>Actinomycetota</taxon>
        <taxon>Actinomycetes</taxon>
        <taxon>Kitasatosporales</taxon>
        <taxon>Streptomycetaceae</taxon>
        <taxon>Kitasatospora</taxon>
    </lineage>
</organism>
<evidence type="ECO:0000313" key="7">
    <source>
        <dbReference type="Proteomes" id="UP001499863"/>
    </source>
</evidence>
<gene>
    <name evidence="6" type="ORF">GCM10009639_08350</name>
</gene>
<dbReference type="SMART" id="SM00342">
    <property type="entry name" value="HTH_ARAC"/>
    <property type="match status" value="1"/>
</dbReference>
<evidence type="ECO:0000256" key="3">
    <source>
        <dbReference type="ARBA" id="ARBA00023163"/>
    </source>
</evidence>
<keyword evidence="2" id="KW-0238">DNA-binding</keyword>
<keyword evidence="1" id="KW-0805">Transcription regulation</keyword>
<feature type="domain" description="HTH araC/xylS-type" evidence="5">
    <location>
        <begin position="177"/>
        <end position="282"/>
    </location>
</feature>
<dbReference type="EMBL" id="BAAAKJ010000037">
    <property type="protein sequence ID" value="GAA1385559.1"/>
    <property type="molecule type" value="Genomic_DNA"/>
</dbReference>